<organism evidence="9 10">
    <name type="scientific">Phytomonospora endophytica</name>
    <dbReference type="NCBI Taxonomy" id="714109"/>
    <lineage>
        <taxon>Bacteria</taxon>
        <taxon>Bacillati</taxon>
        <taxon>Actinomycetota</taxon>
        <taxon>Actinomycetes</taxon>
        <taxon>Micromonosporales</taxon>
        <taxon>Micromonosporaceae</taxon>
        <taxon>Phytomonospora</taxon>
    </lineage>
</organism>
<keyword evidence="3 6" id="KW-1133">Transmembrane helix</keyword>
<feature type="transmembrane region" description="Helical" evidence="6">
    <location>
        <begin position="351"/>
        <end position="372"/>
    </location>
</feature>
<comment type="subcellular location">
    <subcellularLocation>
        <location evidence="1">Endomembrane system</location>
        <topology evidence="1">Multi-pass membrane protein</topology>
    </subcellularLocation>
    <subcellularLocation>
        <location evidence="5">Membrane</location>
        <topology evidence="5">Multi-pass membrane protein</topology>
    </subcellularLocation>
</comment>
<dbReference type="InterPro" id="IPR001516">
    <property type="entry name" value="Proton_antipo_N"/>
</dbReference>
<comment type="caution">
    <text evidence="9">The sequence shown here is derived from an EMBL/GenBank/DDBJ whole genome shotgun (WGS) entry which is preliminary data.</text>
</comment>
<feature type="transmembrane region" description="Helical" evidence="6">
    <location>
        <begin position="226"/>
        <end position="245"/>
    </location>
</feature>
<dbReference type="Gene3D" id="1.20.5.2700">
    <property type="match status" value="1"/>
</dbReference>
<dbReference type="GO" id="GO:0008137">
    <property type="term" value="F:NADH dehydrogenase (ubiquinone) activity"/>
    <property type="evidence" value="ECO:0007669"/>
    <property type="project" value="InterPro"/>
</dbReference>
<feature type="transmembrane region" description="Helical" evidence="6">
    <location>
        <begin position="184"/>
        <end position="206"/>
    </location>
</feature>
<evidence type="ECO:0000256" key="2">
    <source>
        <dbReference type="ARBA" id="ARBA00022692"/>
    </source>
</evidence>
<name>A0A841FTN7_9ACTN</name>
<evidence type="ECO:0000259" key="7">
    <source>
        <dbReference type="Pfam" id="PF00361"/>
    </source>
</evidence>
<dbReference type="EMBL" id="JACHGT010000011">
    <property type="protein sequence ID" value="MBB6037098.1"/>
    <property type="molecule type" value="Genomic_DNA"/>
</dbReference>
<dbReference type="GO" id="GO:0042773">
    <property type="term" value="P:ATP synthesis coupled electron transport"/>
    <property type="evidence" value="ECO:0007669"/>
    <property type="project" value="InterPro"/>
</dbReference>
<evidence type="ECO:0000256" key="3">
    <source>
        <dbReference type="ARBA" id="ARBA00022989"/>
    </source>
</evidence>
<feature type="transmembrane region" description="Helical" evidence="6">
    <location>
        <begin position="324"/>
        <end position="345"/>
    </location>
</feature>
<dbReference type="GO" id="GO:0015990">
    <property type="term" value="P:electron transport coupled proton transport"/>
    <property type="evidence" value="ECO:0007669"/>
    <property type="project" value="TreeGrafter"/>
</dbReference>
<keyword evidence="2 5" id="KW-0812">Transmembrane</keyword>
<evidence type="ECO:0000256" key="1">
    <source>
        <dbReference type="ARBA" id="ARBA00004127"/>
    </source>
</evidence>
<feature type="domain" description="NADH:quinone oxidoreductase/Mrp antiporter transmembrane" evidence="7">
    <location>
        <begin position="149"/>
        <end position="438"/>
    </location>
</feature>
<dbReference type="PRINTS" id="PR01435">
    <property type="entry name" value="NPOXDRDTASE5"/>
</dbReference>
<keyword evidence="10" id="KW-1185">Reference proteome</keyword>
<feature type="transmembrane region" description="Helical" evidence="6">
    <location>
        <begin position="40"/>
        <end position="61"/>
    </location>
</feature>
<feature type="domain" description="NADH-Ubiquinone oxidoreductase (complex I) chain 5 N-terminal" evidence="8">
    <location>
        <begin position="81"/>
        <end position="131"/>
    </location>
</feature>
<dbReference type="GO" id="GO:0012505">
    <property type="term" value="C:endomembrane system"/>
    <property type="evidence" value="ECO:0007669"/>
    <property type="project" value="UniProtKB-SubCell"/>
</dbReference>
<evidence type="ECO:0000256" key="4">
    <source>
        <dbReference type="ARBA" id="ARBA00023136"/>
    </source>
</evidence>
<dbReference type="NCBIfam" id="TIGR01974">
    <property type="entry name" value="NDH_I_L"/>
    <property type="match status" value="1"/>
</dbReference>
<feature type="transmembrane region" description="Helical" evidence="6">
    <location>
        <begin position="509"/>
        <end position="529"/>
    </location>
</feature>
<evidence type="ECO:0000256" key="5">
    <source>
        <dbReference type="RuleBase" id="RU000320"/>
    </source>
</evidence>
<reference evidence="9 10" key="1">
    <citation type="submission" date="2020-08" db="EMBL/GenBank/DDBJ databases">
        <title>Genomic Encyclopedia of Type Strains, Phase IV (KMG-IV): sequencing the most valuable type-strain genomes for metagenomic binning, comparative biology and taxonomic classification.</title>
        <authorList>
            <person name="Goeker M."/>
        </authorList>
    </citation>
    <scope>NUCLEOTIDE SEQUENCE [LARGE SCALE GENOMIC DNA]</scope>
    <source>
        <strain evidence="9 10">YIM 65646</strain>
    </source>
</reference>
<evidence type="ECO:0000313" key="10">
    <source>
        <dbReference type="Proteomes" id="UP000548476"/>
    </source>
</evidence>
<dbReference type="InterPro" id="IPR001750">
    <property type="entry name" value="ND/Mrp_TM"/>
</dbReference>
<keyword evidence="4 6" id="KW-0472">Membrane</keyword>
<dbReference type="InterPro" id="IPR003945">
    <property type="entry name" value="NU5C-like"/>
</dbReference>
<dbReference type="AlphaFoldDB" id="A0A841FTN7"/>
<feature type="transmembrane region" description="Helical" evidence="6">
    <location>
        <begin position="556"/>
        <end position="575"/>
    </location>
</feature>
<feature type="transmembrane region" description="Helical" evidence="6">
    <location>
        <begin position="153"/>
        <end position="172"/>
    </location>
</feature>
<sequence length="677" mass="72160">MDSITYAPATGALSSMWLLVAIPALSATVLLLLGRRADKWGHWLGVASVLASFVLGVTYFLQLRGIDGTGNKSLSVDLFEFIHIGDLNVSVGLLFDPLTAVFVLLITGVGFLIHLYAVGYMSHDPGRRRFFAYFNLFVAAMLLLVLGDNYVMLYAGWEGVGLASYLLISFWSDRPAAATAGKKAFLINRVGDVGFALAIFLMFATFGTTNYADVFNGVLASEAGQTVSAGVLLAMGLLLLLGACGKSGQFPLQTWLPDAMEGPTPVSALIHAATMVTAGVYMIARSQVIFNANETAQTVVVSIGALTLLIGCVIGCAKDGIKRVLAYSTVSQIGYMFLAVGLGGGAYALGIIHLLAHGFFKAGLFLGAGSVMHGMKDQEDIRRFGGLWKYMRITWATFGLGYLAIIGIPPLSGFFTKDPIILAAFNREGWTGWLFGSAALLGAGLTAFYMTRLFVLTFHGRPRWQKEGEGGAHAASATDAHGAHADAHGAAIARTEDGRDIQHPHESPWIMTVPLMLLAVGSVAAGWLMSTSVVDWLTPVFGEHEEGHAHLTHTQVTIATVAVTVLGVALGYLLFRGGTSLVEQPARTHLVRAARNNLYADRFNELVFELPGRLLTRALVWVDNRGVDGIVNGLAAAFGGGSGRLRRLQTGYVRTYALSILSGAFLIVAALLAVRLG</sequence>
<dbReference type="NCBIfam" id="NF005141">
    <property type="entry name" value="PRK06590.1"/>
    <property type="match status" value="1"/>
</dbReference>
<accession>A0A841FTN7</accession>
<feature type="transmembrane region" description="Helical" evidence="6">
    <location>
        <begin position="98"/>
        <end position="118"/>
    </location>
</feature>
<dbReference type="InterPro" id="IPR018393">
    <property type="entry name" value="NADHpl_OxRdtase_5_subgr"/>
</dbReference>
<dbReference type="GO" id="GO:0003954">
    <property type="term" value="F:NADH dehydrogenase activity"/>
    <property type="evidence" value="ECO:0007669"/>
    <property type="project" value="TreeGrafter"/>
</dbReference>
<gene>
    <name evidence="9" type="ORF">HNR73_004971</name>
</gene>
<feature type="transmembrane region" description="Helical" evidence="6">
    <location>
        <begin position="296"/>
        <end position="317"/>
    </location>
</feature>
<evidence type="ECO:0000256" key="6">
    <source>
        <dbReference type="SAM" id="Phobius"/>
    </source>
</evidence>
<feature type="transmembrane region" description="Helical" evidence="6">
    <location>
        <begin position="432"/>
        <end position="455"/>
    </location>
</feature>
<dbReference type="Pfam" id="PF00361">
    <property type="entry name" value="Proton_antipo_M"/>
    <property type="match status" value="1"/>
</dbReference>
<dbReference type="Pfam" id="PF00662">
    <property type="entry name" value="Proton_antipo_N"/>
    <property type="match status" value="1"/>
</dbReference>
<proteinExistence type="predicted"/>
<feature type="transmembrane region" description="Helical" evidence="6">
    <location>
        <begin position="266"/>
        <end position="284"/>
    </location>
</feature>
<dbReference type="GO" id="GO:0016020">
    <property type="term" value="C:membrane"/>
    <property type="evidence" value="ECO:0007669"/>
    <property type="project" value="UniProtKB-SubCell"/>
</dbReference>
<dbReference type="PANTHER" id="PTHR42829:SF2">
    <property type="entry name" value="NADH-UBIQUINONE OXIDOREDUCTASE CHAIN 5"/>
    <property type="match status" value="1"/>
</dbReference>
<feature type="transmembrane region" description="Helical" evidence="6">
    <location>
        <begin position="12"/>
        <end position="33"/>
    </location>
</feature>
<feature type="transmembrane region" description="Helical" evidence="6">
    <location>
        <begin position="653"/>
        <end position="674"/>
    </location>
</feature>
<evidence type="ECO:0000313" key="9">
    <source>
        <dbReference type="EMBL" id="MBB6037098.1"/>
    </source>
</evidence>
<evidence type="ECO:0000259" key="8">
    <source>
        <dbReference type="Pfam" id="PF00662"/>
    </source>
</evidence>
<dbReference type="PRINTS" id="PR01434">
    <property type="entry name" value="NADHDHGNASE5"/>
</dbReference>
<protein>
    <submittedName>
        <fullName evidence="9">NADH-quinone oxidoreductase subunit L</fullName>
    </submittedName>
</protein>
<feature type="transmembrane region" description="Helical" evidence="6">
    <location>
        <begin position="130"/>
        <end position="147"/>
    </location>
</feature>
<dbReference type="Proteomes" id="UP000548476">
    <property type="component" value="Unassembled WGS sequence"/>
</dbReference>
<feature type="transmembrane region" description="Helical" evidence="6">
    <location>
        <begin position="393"/>
        <end position="412"/>
    </location>
</feature>
<dbReference type="PANTHER" id="PTHR42829">
    <property type="entry name" value="NADH-UBIQUINONE OXIDOREDUCTASE CHAIN 5"/>
    <property type="match status" value="1"/>
</dbReference>